<organism evidence="1">
    <name type="scientific">bioreactor metagenome</name>
    <dbReference type="NCBI Taxonomy" id="1076179"/>
    <lineage>
        <taxon>unclassified sequences</taxon>
        <taxon>metagenomes</taxon>
        <taxon>ecological metagenomes</taxon>
    </lineage>
</organism>
<comment type="caution">
    <text evidence="1">The sequence shown here is derived from an EMBL/GenBank/DDBJ whole genome shotgun (WGS) entry which is preliminary data.</text>
</comment>
<accession>A0A645INN6</accession>
<sequence length="184" mass="20319">MFLDDWDPRDGNQPQPRVMNINGCKNVFKNPADNYHFRLTESVSSDAVYDITPWWKLPPLPLVCGGKIVFDAGRPMRAELRDADGKIFSSGETDDGKIALPCPADGFVRLRCYRQLSDGVRGYSEASSYCCDALLALIEKNLAPDASPRDRVRALGLLSAVERVKAELTVNATGISEAAQEELR</sequence>
<name>A0A645INN6_9ZZZZ</name>
<evidence type="ECO:0000313" key="1">
    <source>
        <dbReference type="EMBL" id="MPN52938.1"/>
    </source>
</evidence>
<proteinExistence type="predicted"/>
<gene>
    <name evidence="1" type="ORF">SDC9_200601</name>
</gene>
<dbReference type="EMBL" id="VSSQ01119544">
    <property type="protein sequence ID" value="MPN52938.1"/>
    <property type="molecule type" value="Genomic_DNA"/>
</dbReference>
<protein>
    <submittedName>
        <fullName evidence="1">Uncharacterized protein</fullName>
    </submittedName>
</protein>
<reference evidence="1" key="1">
    <citation type="submission" date="2019-08" db="EMBL/GenBank/DDBJ databases">
        <authorList>
            <person name="Kucharzyk K."/>
            <person name="Murdoch R.W."/>
            <person name="Higgins S."/>
            <person name="Loffler F."/>
        </authorList>
    </citation>
    <scope>NUCLEOTIDE SEQUENCE</scope>
</reference>
<dbReference type="AlphaFoldDB" id="A0A645INN6"/>